<keyword evidence="5" id="KW-1185">Reference proteome</keyword>
<evidence type="ECO:0000313" key="5">
    <source>
        <dbReference type="Proteomes" id="UP000298381"/>
    </source>
</evidence>
<keyword evidence="2" id="KW-0472">Membrane</keyword>
<sequence>MKDDHKLENICLNFSSMLLSFALMYTIATTVKIDIIFPRQLLLFLLIFELIFLFIKKPIFFFIPLIVGLIITLVLIQYDRTIIIQTVQSALQFFENIISNITDSAPIQEDYKIYYFVLFSAIFSLISLISIYNHKKYKLLYILSYFTLVVYWYSFIDAAFRALIMLSFSLILTIVIVNYSMIVNNSIKGNVVNKTKFSLFLKPILLISIISLILATVLPKWNNPVDWVWFETKIVDTFPVILDFRSDPVYDRGNSNASPFNFSTTGFNPNNSSLGGKVVPNNRVVMTLKSSKPVYLRGSVKHTYTGKNWTSEEIMAYKTKAGYNFYFQDLNLGYKSENLKSITISNKNFASTTLFSPLYPVSIDLKGNSDIYASEDMIINYPYGIYKNESYTVHYFEELPYDKLIESDIYKRKTDIRNLSYYLQTSNTVTSRTINLTEQIVENANNDYEKALLIENYLKKNYSYTLDVDDFSKSDNPDFVDYFLFESEEGYCTYYATAMAVMLRIAGIPSRYVEGYVANEEINPGEYKVSQSNAHAWVEAFIEPVGWISFDPTPYYEVLNNVDIIEESAPEQIDENTPEPYEDGITDDPRRPNREDIIEEGNNLIIDTDNLDEVNTTFTNTWYIPLFFLVILGVLFLRMIYLTIKTNHREKRLKNLNSSERIEQYYYDINSLLGLLGFPKNDDETYYEYSNRINYKFFKLDDIELKKITDIFIKTKYGYKEASKEEIELMEKFRAILTNRYKNYEGKLKYFMKKYVLGSIKF</sequence>
<dbReference type="EMBL" id="SRIB01000008">
    <property type="protein sequence ID" value="TFZ39960.1"/>
    <property type="molecule type" value="Genomic_DNA"/>
</dbReference>
<feature type="transmembrane region" description="Helical" evidence="2">
    <location>
        <begin position="622"/>
        <end position="644"/>
    </location>
</feature>
<dbReference type="OrthoDB" id="9804872at2"/>
<feature type="transmembrane region" description="Helical" evidence="2">
    <location>
        <begin position="162"/>
        <end position="187"/>
    </location>
</feature>
<proteinExistence type="predicted"/>
<feature type="transmembrane region" description="Helical" evidence="2">
    <location>
        <begin position="60"/>
        <end position="78"/>
    </location>
</feature>
<feature type="transmembrane region" description="Helical" evidence="2">
    <location>
        <begin position="139"/>
        <end position="156"/>
    </location>
</feature>
<name>A0A4Z0D2H8_9FIRM</name>
<evidence type="ECO:0000259" key="3">
    <source>
        <dbReference type="SMART" id="SM00460"/>
    </source>
</evidence>
<keyword evidence="2" id="KW-0812">Transmembrane</keyword>
<reference evidence="4 5" key="1">
    <citation type="submission" date="2019-03" db="EMBL/GenBank/DDBJ databases">
        <title>Draft genome sequence data and analysis of a Fermenting Bacterium, Soehngenia longevitae strain 1933PT, isolated from petroleum reservoir in Azerbaijan.</title>
        <authorList>
            <person name="Grouzdev D.S."/>
            <person name="Bidzhieva S.K."/>
            <person name="Sokolova D.S."/>
            <person name="Tourova T.P."/>
            <person name="Poltaraus A.B."/>
            <person name="Nazina T.N."/>
        </authorList>
    </citation>
    <scope>NUCLEOTIDE SEQUENCE [LARGE SCALE GENOMIC DNA]</scope>
    <source>
        <strain evidence="4 5">1933P</strain>
    </source>
</reference>
<keyword evidence="2" id="KW-1133">Transmembrane helix</keyword>
<organism evidence="4 5">
    <name type="scientific">Soehngenia longivitae</name>
    <dbReference type="NCBI Taxonomy" id="2562294"/>
    <lineage>
        <taxon>Bacteria</taxon>
        <taxon>Bacillati</taxon>
        <taxon>Bacillota</taxon>
        <taxon>Tissierellia</taxon>
        <taxon>Tissierellales</taxon>
        <taxon>Tissierellaceae</taxon>
        <taxon>Soehngenia</taxon>
    </lineage>
</organism>
<dbReference type="AlphaFoldDB" id="A0A4Z0D2H8"/>
<dbReference type="PANTHER" id="PTHR42736">
    <property type="entry name" value="PROTEIN-GLUTAMINE GAMMA-GLUTAMYLTRANSFERASE"/>
    <property type="match status" value="1"/>
</dbReference>
<dbReference type="InterPro" id="IPR038765">
    <property type="entry name" value="Papain-like_cys_pep_sf"/>
</dbReference>
<feature type="transmembrane region" description="Helical" evidence="2">
    <location>
        <begin position="113"/>
        <end position="132"/>
    </location>
</feature>
<evidence type="ECO:0000256" key="2">
    <source>
        <dbReference type="SAM" id="Phobius"/>
    </source>
</evidence>
<evidence type="ECO:0000256" key="1">
    <source>
        <dbReference type="SAM" id="MobiDB-lite"/>
    </source>
</evidence>
<dbReference type="SMART" id="SM00460">
    <property type="entry name" value="TGc"/>
    <property type="match status" value="1"/>
</dbReference>
<dbReference type="InterPro" id="IPR002931">
    <property type="entry name" value="Transglutaminase-like"/>
</dbReference>
<feature type="region of interest" description="Disordered" evidence="1">
    <location>
        <begin position="573"/>
        <end position="592"/>
    </location>
</feature>
<dbReference type="RefSeq" id="WP_135271276.1">
    <property type="nucleotide sequence ID" value="NZ_SRIB01000008.1"/>
</dbReference>
<dbReference type="InterPro" id="IPR052901">
    <property type="entry name" value="Bact_TGase-like"/>
</dbReference>
<evidence type="ECO:0000313" key="4">
    <source>
        <dbReference type="EMBL" id="TFZ39960.1"/>
    </source>
</evidence>
<feature type="compositionally biased region" description="Acidic residues" evidence="1">
    <location>
        <begin position="573"/>
        <end position="586"/>
    </location>
</feature>
<accession>A0A4Z0D2H8</accession>
<dbReference type="Gene3D" id="3.10.620.30">
    <property type="match status" value="1"/>
</dbReference>
<dbReference type="PANTHER" id="PTHR42736:SF1">
    <property type="entry name" value="PROTEIN-GLUTAMINE GAMMA-GLUTAMYLTRANSFERASE"/>
    <property type="match status" value="1"/>
</dbReference>
<comment type="caution">
    <text evidence="4">The sequence shown here is derived from an EMBL/GenBank/DDBJ whole genome shotgun (WGS) entry which is preliminary data.</text>
</comment>
<dbReference type="SUPFAM" id="SSF54001">
    <property type="entry name" value="Cysteine proteinases"/>
    <property type="match status" value="1"/>
</dbReference>
<feature type="transmembrane region" description="Helical" evidence="2">
    <location>
        <begin position="37"/>
        <end position="55"/>
    </location>
</feature>
<protein>
    <recommendedName>
        <fullName evidence="3">Transglutaminase-like domain-containing protein</fullName>
    </recommendedName>
</protein>
<dbReference type="Proteomes" id="UP000298381">
    <property type="component" value="Unassembled WGS sequence"/>
</dbReference>
<feature type="domain" description="Transglutaminase-like" evidence="3">
    <location>
        <begin position="484"/>
        <end position="554"/>
    </location>
</feature>
<feature type="transmembrane region" description="Helical" evidence="2">
    <location>
        <begin position="12"/>
        <end position="31"/>
    </location>
</feature>
<feature type="transmembrane region" description="Helical" evidence="2">
    <location>
        <begin position="199"/>
        <end position="218"/>
    </location>
</feature>
<dbReference type="Pfam" id="PF01841">
    <property type="entry name" value="Transglut_core"/>
    <property type="match status" value="1"/>
</dbReference>
<gene>
    <name evidence="4" type="ORF">E4100_06765</name>
</gene>